<evidence type="ECO:0000256" key="11">
    <source>
        <dbReference type="SAM" id="MobiDB-lite"/>
    </source>
</evidence>
<accession>A0A411F6M7</accession>
<dbReference type="GO" id="GO:0003964">
    <property type="term" value="F:RNA-directed DNA polymerase activity"/>
    <property type="evidence" value="ECO:0007669"/>
    <property type="project" value="UniProtKB-KW"/>
</dbReference>
<keyword evidence="9" id="KW-0695">RNA-directed DNA polymerase</keyword>
<dbReference type="PANTHER" id="PTHR33064:SF37">
    <property type="entry name" value="RIBONUCLEASE H"/>
    <property type="match status" value="1"/>
</dbReference>
<dbReference type="InterPro" id="IPR018061">
    <property type="entry name" value="Retropepsins"/>
</dbReference>
<keyword evidence="1" id="KW-0645">Protease</keyword>
<keyword evidence="7" id="KW-0378">Hydrolase</keyword>
<organism evidence="15 16">
    <name type="scientific">Aglaonema bacilliform virus</name>
    <dbReference type="NCBI Taxonomy" id="1512278"/>
    <lineage>
        <taxon>Viruses</taxon>
        <taxon>Riboviria</taxon>
        <taxon>Pararnavirae</taxon>
        <taxon>Artverviricota</taxon>
        <taxon>Revtraviricetes</taxon>
        <taxon>Ortervirales</taxon>
        <taxon>Caulimoviridae</taxon>
        <taxon>Badnavirus</taxon>
        <taxon>Badnavirus aglaonemae</taxon>
    </lineage>
</organism>
<keyword evidence="2" id="KW-0808">Transferase</keyword>
<dbReference type="EMBL" id="MH384837">
    <property type="protein sequence ID" value="QBA88842.1"/>
    <property type="molecule type" value="Genomic_DNA"/>
</dbReference>
<dbReference type="Gene3D" id="3.30.420.10">
    <property type="entry name" value="Ribonuclease H-like superfamily/Ribonuclease H"/>
    <property type="match status" value="1"/>
</dbReference>
<dbReference type="RefSeq" id="YP_010085995.1">
    <property type="nucleotide sequence ID" value="NC_055236.1"/>
</dbReference>
<dbReference type="PANTHER" id="PTHR33064">
    <property type="entry name" value="POL PROTEIN"/>
    <property type="match status" value="1"/>
</dbReference>
<dbReference type="CDD" id="cd01647">
    <property type="entry name" value="RT_LTR"/>
    <property type="match status" value="1"/>
</dbReference>
<dbReference type="GO" id="GO:0008270">
    <property type="term" value="F:zinc ion binding"/>
    <property type="evidence" value="ECO:0007669"/>
    <property type="project" value="UniProtKB-KW"/>
</dbReference>
<evidence type="ECO:0000256" key="3">
    <source>
        <dbReference type="ARBA" id="ARBA00022695"/>
    </source>
</evidence>
<dbReference type="InterPro" id="IPR036875">
    <property type="entry name" value="Znf_CCHC_sf"/>
</dbReference>
<dbReference type="GO" id="GO:0004523">
    <property type="term" value="F:RNA-DNA hybrid ribonuclease activity"/>
    <property type="evidence" value="ECO:0007669"/>
    <property type="project" value="InterPro"/>
</dbReference>
<dbReference type="InterPro" id="IPR041373">
    <property type="entry name" value="RT_RNaseH"/>
</dbReference>
<evidence type="ECO:0000256" key="2">
    <source>
        <dbReference type="ARBA" id="ARBA00022679"/>
    </source>
</evidence>
<dbReference type="GO" id="GO:0004190">
    <property type="term" value="F:aspartic-type endopeptidase activity"/>
    <property type="evidence" value="ECO:0007669"/>
    <property type="project" value="UniProtKB-KW"/>
</dbReference>
<evidence type="ECO:0000256" key="4">
    <source>
        <dbReference type="ARBA" id="ARBA00022722"/>
    </source>
</evidence>
<dbReference type="InterPro" id="IPR002156">
    <property type="entry name" value="RNaseH_domain"/>
</dbReference>
<evidence type="ECO:0000256" key="1">
    <source>
        <dbReference type="ARBA" id="ARBA00022670"/>
    </source>
</evidence>
<keyword evidence="4" id="KW-0540">Nuclease</keyword>
<evidence type="ECO:0000313" key="15">
    <source>
        <dbReference type="EMBL" id="QBA88842.1"/>
    </source>
</evidence>
<dbReference type="SMART" id="SM00343">
    <property type="entry name" value="ZnF_C2HC"/>
    <property type="match status" value="1"/>
</dbReference>
<feature type="domain" description="RNase H type-1" evidence="14">
    <location>
        <begin position="1517"/>
        <end position="1659"/>
    </location>
</feature>
<reference evidence="15 16" key="1">
    <citation type="submission" date="2018-05" db="EMBL/GenBank/DDBJ databases">
        <title>Complete genome sequence of Aglaonema bacilliform virus.</title>
        <authorList>
            <person name="Alvarez-Quinto R.A."/>
            <person name="Moreno-Martinez J.M."/>
            <person name="Olszewski N.E."/>
            <person name="Lockhart B.E.L."/>
        </authorList>
    </citation>
    <scope>NUCLEOTIDE SEQUENCE [LARGE SCALE GENOMIC DNA]</scope>
    <source>
        <strain evidence="15">Minnesota</strain>
    </source>
</reference>
<dbReference type="Gene3D" id="3.10.10.10">
    <property type="entry name" value="HIV Type 1 Reverse Transcriptase, subunit A, domain 1"/>
    <property type="match status" value="1"/>
</dbReference>
<dbReference type="GO" id="GO:0003676">
    <property type="term" value="F:nucleic acid binding"/>
    <property type="evidence" value="ECO:0007669"/>
    <property type="project" value="InterPro"/>
</dbReference>
<feature type="compositionally biased region" description="Low complexity" evidence="11">
    <location>
        <begin position="463"/>
        <end position="475"/>
    </location>
</feature>
<dbReference type="InterPro" id="IPR051320">
    <property type="entry name" value="Viral_Replic_Matur_Polypro"/>
</dbReference>
<evidence type="ECO:0000256" key="7">
    <source>
        <dbReference type="ARBA" id="ARBA00022801"/>
    </source>
</evidence>
<sequence>MTSQPSTSQITTAPLFEDQIRDYRRNQRRLYNARQAVRRISRNITGAHTPYRVTLEQQIDPQAQLRMSMQERASIVPAEVLYHSRTDDIHHKIYVHRSEEVILCIKQVDRVFIQEESFQQLQRSRMAFIHIGVIQVRLQILHRQHEGTMALVVFRDNRWPDDRSIFATMEVDLTLGSQLVYVIPDTMMTIGDFYRNIQISILTKGYEGWQGGEANLLITRGLVGRLSNTSNVGFAYNIQNVVDYLVSHGVRALPGQRYSTQELQGHNWILHPTTTHIPLQPQEVTSTNMLDGSIALRLSNYGPAPTAIIPHDEEVHSDEEQIIAVFCLDDYDDDNDEEGNYYWYYNSPVSPANGYIDLPYPDLPYPQQYYPTERPASPIPFQAEPSNITDIPPPPIFDEYPSDTEAVAEEYTIVREMLPTIAASVEEYPQMKQLEELLASSSAISSYRPPEDTVMGPPTYGPASQESLKSKASSSRPQYEGSSSRTRTTFKTKDYSEWWNLPSAQHNTGAIFTIPTQLGMFNDVFLRWESITKNLVSLQGFTNSQDKVEFIENLLGEAEKLTWIQWRMSYPTEYQLLLDSADGRQGTQNILSQLRRIFILEDPFQGSTALQEDAYRNIEKLSCTNIKDILPYLNEYMHLAAKTGRMYINTELSEKIWTKMPGDLGQKIKAEYEAKYPGNTIGVIPRILFSYKYLENECRDAAFKRSLKGLSFCKDIPIPGYYQSKRKYGIRKATTYKGKPHNSHARIEKRKHLTRNKRCKCYLCGQDGHYARECPNDKKSVKRVAVFENLDLPDDYDIVSVQEGEEQSDSIYSISEEEDGNIHELLNKLHITEHALVFREEDHTYWIGQPDGYRSMVKVTQAQHDCQHDWEFNSPNPSLCLCCKIETSVNTRMSCKKCTITVCNLCAYHYFQQKVHILRPDTIKFNQRPLLREQHEYIIWCEAEIQRLQHELNTAQMQADYWHNKYLDTQAPLLQQTYEELATDPKGKRPMEEETHVFTQVSSPQVSSRKNLLYNLIVFLDIPGNERISLRAILDTGATTCCVDINSIPPEAIEENPYVVHFSGINSKTTANKKLKYGRMLIQENSFRIPYTYAFPMNLGESIQLILGCNFIRAMQGGVRIEGDVIVFYKNITQINTQPSPSSCAIELLEGEDQLIEPEFDFEVPCCVASSFHNMDLLDELKRAGYVGEDPLKFWASNKIMCHLDIKNPDLIIEDRPLKQISPTLEAAYKKHIDALLALHVIRPSTSRHRTAAIIVNSGISIDPVTQQEVRGKERLVFNYKRLNDNTHKDQYSLPGINTIMQRIGHSKIYSKFDLKSGFHQIAMHPDSIEWTAFWTPQGLFEWLVMPFGLKNAPSIFQRKMDNCFKDTEGFIAVYIDDILVFSQNETEHEKHLRIMLNICRKHGLILSPSKMKIGVPIIHFLGATIGNQKIQLQEHIVKKILHYDDKELMTKKGLRSWLGILNYARNYIPHLGKLTGPLYAKTSPTGEKAMNQQDWDCVRKIKEIVKQLPDLDIPPPSCFIIIETDGCMSGWGGICKWKNQEYDPISSEKICAYASGKFDPPKSTIDAEIHAVMNSLDKFKLYYLDKKDLIIRTDCQAIISFYNKSAQNKPSRVRWISFTDFITGTGITIKFQHISGSDNKLADTLSRLINVLIIQPESIPLNISEGIEKALEEVTQRPQVAQVRKLTHLISSFLTDSHKVERLFVITEESTYSEILHELTQLPMPGDRYQDLTRLASRSRENTQRALFLALDDVWRNIQQQVHFFHRIATRDNYYGDHLPQLLQKQDRFLHLSQKMRHCLRNSPDP</sequence>
<dbReference type="GeneID" id="65101080"/>
<protein>
    <submittedName>
        <fullName evidence="15">Polyprotein</fullName>
    </submittedName>
</protein>
<proteinExistence type="predicted"/>
<evidence type="ECO:0000259" key="13">
    <source>
        <dbReference type="PROSITE" id="PS50878"/>
    </source>
</evidence>
<dbReference type="Proteomes" id="UP000427621">
    <property type="component" value="Segment"/>
</dbReference>
<keyword evidence="8" id="KW-0460">Magnesium</keyword>
<feature type="domain" description="CCHC-type" evidence="12">
    <location>
        <begin position="760"/>
        <end position="776"/>
    </location>
</feature>
<feature type="region of interest" description="Disordered" evidence="11">
    <location>
        <begin position="447"/>
        <end position="488"/>
    </location>
</feature>
<evidence type="ECO:0000256" key="8">
    <source>
        <dbReference type="ARBA" id="ARBA00022842"/>
    </source>
</evidence>
<dbReference type="InterPro" id="IPR043128">
    <property type="entry name" value="Rev_trsase/Diguanyl_cyclase"/>
</dbReference>
<evidence type="ECO:0000259" key="12">
    <source>
        <dbReference type="PROSITE" id="PS50158"/>
    </source>
</evidence>
<dbReference type="InterPro" id="IPR001878">
    <property type="entry name" value="Znf_CCHC"/>
</dbReference>
<keyword evidence="6" id="KW-0255">Endonuclease</keyword>
<keyword evidence="10" id="KW-0862">Zinc</keyword>
<evidence type="ECO:0000313" key="16">
    <source>
        <dbReference type="Proteomes" id="UP000427621"/>
    </source>
</evidence>
<dbReference type="GO" id="GO:0006508">
    <property type="term" value="P:proteolysis"/>
    <property type="evidence" value="ECO:0007669"/>
    <property type="project" value="UniProtKB-KW"/>
</dbReference>
<dbReference type="InterPro" id="IPR000477">
    <property type="entry name" value="RT_dom"/>
</dbReference>
<evidence type="ECO:0000256" key="5">
    <source>
        <dbReference type="ARBA" id="ARBA00022750"/>
    </source>
</evidence>
<dbReference type="PROSITE" id="PS50878">
    <property type="entry name" value="RT_POL"/>
    <property type="match status" value="1"/>
</dbReference>
<dbReference type="Pfam" id="PF00098">
    <property type="entry name" value="zf-CCHC"/>
    <property type="match status" value="1"/>
</dbReference>
<dbReference type="PROSITE" id="PS50879">
    <property type="entry name" value="RNASE_H_1"/>
    <property type="match status" value="1"/>
</dbReference>
<dbReference type="Pfam" id="PF17917">
    <property type="entry name" value="RT_RNaseH"/>
    <property type="match status" value="1"/>
</dbReference>
<keyword evidence="3" id="KW-0548">Nucleotidyltransferase</keyword>
<evidence type="ECO:0000256" key="9">
    <source>
        <dbReference type="ARBA" id="ARBA00022918"/>
    </source>
</evidence>
<dbReference type="Pfam" id="PF00077">
    <property type="entry name" value="RVP"/>
    <property type="match status" value="1"/>
</dbReference>
<keyword evidence="10" id="KW-0863">Zinc-finger</keyword>
<dbReference type="SUPFAM" id="SSF56672">
    <property type="entry name" value="DNA/RNA polymerases"/>
    <property type="match status" value="1"/>
</dbReference>
<dbReference type="Pfam" id="PF22909">
    <property type="entry name" value="Caulimovir_coat_dom"/>
    <property type="match status" value="1"/>
</dbReference>
<dbReference type="Pfam" id="PF00078">
    <property type="entry name" value="RVT_1"/>
    <property type="match status" value="1"/>
</dbReference>
<dbReference type="KEGG" id="vg:65101080"/>
<dbReference type="PROSITE" id="PS50158">
    <property type="entry name" value="ZF_CCHC"/>
    <property type="match status" value="1"/>
</dbReference>
<feature type="domain" description="Reverse transcriptase" evidence="13">
    <location>
        <begin position="1244"/>
        <end position="1426"/>
    </location>
</feature>
<evidence type="ECO:0000256" key="10">
    <source>
        <dbReference type="PROSITE-ProRule" id="PRU00047"/>
    </source>
</evidence>
<keyword evidence="16" id="KW-1185">Reference proteome</keyword>
<dbReference type="SUPFAM" id="SSF57756">
    <property type="entry name" value="Retrovirus zinc finger-like domains"/>
    <property type="match status" value="1"/>
</dbReference>
<dbReference type="Gene3D" id="4.10.60.10">
    <property type="entry name" value="Zinc finger, CCHC-type"/>
    <property type="match status" value="1"/>
</dbReference>
<keyword evidence="10" id="KW-0479">Metal-binding</keyword>
<evidence type="ECO:0000256" key="6">
    <source>
        <dbReference type="ARBA" id="ARBA00022759"/>
    </source>
</evidence>
<dbReference type="FunFam" id="3.10.10.10:FF:000007">
    <property type="entry name" value="Retrovirus-related Pol polyprotein from transposon 17.6-like Protein"/>
    <property type="match status" value="1"/>
</dbReference>
<name>A0A411F6M7_9VIRU</name>
<dbReference type="InterPro" id="IPR043502">
    <property type="entry name" value="DNA/RNA_pol_sf"/>
</dbReference>
<dbReference type="Gene3D" id="3.30.70.270">
    <property type="match status" value="2"/>
</dbReference>
<dbReference type="InterPro" id="IPR036397">
    <property type="entry name" value="RNaseH_sf"/>
</dbReference>
<keyword evidence="5" id="KW-0064">Aspartyl protease</keyword>
<evidence type="ECO:0000259" key="14">
    <source>
        <dbReference type="PROSITE" id="PS50879"/>
    </source>
</evidence>